<dbReference type="EMBL" id="GBRH01250244">
    <property type="protein sequence ID" value="JAD47651.1"/>
    <property type="molecule type" value="Transcribed_RNA"/>
</dbReference>
<dbReference type="AlphaFoldDB" id="A0A0A9A9A5"/>
<organism evidence="1">
    <name type="scientific">Arundo donax</name>
    <name type="common">Giant reed</name>
    <name type="synonym">Donax arundinaceus</name>
    <dbReference type="NCBI Taxonomy" id="35708"/>
    <lineage>
        <taxon>Eukaryota</taxon>
        <taxon>Viridiplantae</taxon>
        <taxon>Streptophyta</taxon>
        <taxon>Embryophyta</taxon>
        <taxon>Tracheophyta</taxon>
        <taxon>Spermatophyta</taxon>
        <taxon>Magnoliopsida</taxon>
        <taxon>Liliopsida</taxon>
        <taxon>Poales</taxon>
        <taxon>Poaceae</taxon>
        <taxon>PACMAD clade</taxon>
        <taxon>Arundinoideae</taxon>
        <taxon>Arundineae</taxon>
        <taxon>Arundo</taxon>
    </lineage>
</organism>
<name>A0A0A9A9A5_ARUDO</name>
<reference evidence="1" key="2">
    <citation type="journal article" date="2015" name="Data Brief">
        <title>Shoot transcriptome of the giant reed, Arundo donax.</title>
        <authorList>
            <person name="Barrero R.A."/>
            <person name="Guerrero F.D."/>
            <person name="Moolhuijzen P."/>
            <person name="Goolsby J.A."/>
            <person name="Tidwell J."/>
            <person name="Bellgard S.E."/>
            <person name="Bellgard M.I."/>
        </authorList>
    </citation>
    <scope>NUCLEOTIDE SEQUENCE</scope>
    <source>
        <tissue evidence="1">Shoot tissue taken approximately 20 cm above the soil surface</tissue>
    </source>
</reference>
<sequence>MQELSPLRKRKQVIQKGVHPSMCRPYDQSWTLLINHADEKKNTSHASLGGVPSKT</sequence>
<evidence type="ECO:0000313" key="1">
    <source>
        <dbReference type="EMBL" id="JAD47651.1"/>
    </source>
</evidence>
<proteinExistence type="predicted"/>
<reference evidence="1" key="1">
    <citation type="submission" date="2014-09" db="EMBL/GenBank/DDBJ databases">
        <authorList>
            <person name="Magalhaes I.L.F."/>
            <person name="Oliveira U."/>
            <person name="Santos F.R."/>
            <person name="Vidigal T.H.D.A."/>
            <person name="Brescovit A.D."/>
            <person name="Santos A.J."/>
        </authorList>
    </citation>
    <scope>NUCLEOTIDE SEQUENCE</scope>
    <source>
        <tissue evidence="1">Shoot tissue taken approximately 20 cm above the soil surface</tissue>
    </source>
</reference>
<protein>
    <submittedName>
        <fullName evidence="1">Uncharacterized protein</fullName>
    </submittedName>
</protein>
<accession>A0A0A9A9A5</accession>